<evidence type="ECO:0000256" key="1">
    <source>
        <dbReference type="SAM" id="MobiDB-lite"/>
    </source>
</evidence>
<feature type="compositionally biased region" description="Basic and acidic residues" evidence="1">
    <location>
        <begin position="144"/>
        <end position="160"/>
    </location>
</feature>
<dbReference type="RefSeq" id="XP_007416710.1">
    <property type="nucleotide sequence ID" value="XM_007416648.1"/>
</dbReference>
<reference evidence="4" key="1">
    <citation type="journal article" date="2011" name="Proc. Natl. Acad. Sci. U.S.A.">
        <title>Obligate biotrophy features unraveled by the genomic analysis of rust fungi.</title>
        <authorList>
            <person name="Duplessis S."/>
            <person name="Cuomo C.A."/>
            <person name="Lin Y.-C."/>
            <person name="Aerts A."/>
            <person name="Tisserant E."/>
            <person name="Veneault-Fourrey C."/>
            <person name="Joly D.L."/>
            <person name="Hacquard S."/>
            <person name="Amselem J."/>
            <person name="Cantarel B.L."/>
            <person name="Chiu R."/>
            <person name="Coutinho P.M."/>
            <person name="Feau N."/>
            <person name="Field M."/>
            <person name="Frey P."/>
            <person name="Gelhaye E."/>
            <person name="Goldberg J."/>
            <person name="Grabherr M.G."/>
            <person name="Kodira C.D."/>
            <person name="Kohler A."/>
            <person name="Kuees U."/>
            <person name="Lindquist E.A."/>
            <person name="Lucas S.M."/>
            <person name="Mago R."/>
            <person name="Mauceli E."/>
            <person name="Morin E."/>
            <person name="Murat C."/>
            <person name="Pangilinan J.L."/>
            <person name="Park R."/>
            <person name="Pearson M."/>
            <person name="Quesneville H."/>
            <person name="Rouhier N."/>
            <person name="Sakthikumar S."/>
            <person name="Salamov A.A."/>
            <person name="Schmutz J."/>
            <person name="Selles B."/>
            <person name="Shapiro H."/>
            <person name="Tanguay P."/>
            <person name="Tuskan G.A."/>
            <person name="Henrissat B."/>
            <person name="Van de Peer Y."/>
            <person name="Rouze P."/>
            <person name="Ellis J.G."/>
            <person name="Dodds P.N."/>
            <person name="Schein J.E."/>
            <person name="Zhong S."/>
            <person name="Hamelin R.C."/>
            <person name="Grigoriev I.V."/>
            <person name="Szabo L.J."/>
            <person name="Martin F."/>
        </authorList>
    </citation>
    <scope>NUCLEOTIDE SEQUENCE [LARGE SCALE GENOMIC DNA]</scope>
    <source>
        <strain evidence="4">98AG31 / pathotype 3-4-7</strain>
    </source>
</reference>
<evidence type="ECO:0008006" key="5">
    <source>
        <dbReference type="Google" id="ProtNLM"/>
    </source>
</evidence>
<proteinExistence type="predicted"/>
<dbReference type="Proteomes" id="UP000001072">
    <property type="component" value="Unassembled WGS sequence"/>
</dbReference>
<protein>
    <recommendedName>
        <fullName evidence="5">Secreted protein</fullName>
    </recommendedName>
</protein>
<evidence type="ECO:0000313" key="4">
    <source>
        <dbReference type="Proteomes" id="UP000001072"/>
    </source>
</evidence>
<keyword evidence="2" id="KW-0732">Signal</keyword>
<accession>F4S5V2</accession>
<name>F4S5V2_MELLP</name>
<dbReference type="InParanoid" id="F4S5V2"/>
<feature type="compositionally biased region" description="Polar residues" evidence="1">
    <location>
        <begin position="100"/>
        <end position="121"/>
    </location>
</feature>
<dbReference type="AlphaFoldDB" id="F4S5V2"/>
<evidence type="ECO:0000256" key="2">
    <source>
        <dbReference type="SAM" id="SignalP"/>
    </source>
</evidence>
<dbReference type="OrthoDB" id="10414727at2759"/>
<sequence>MHIHLFLILHSFISTCYGNLAHDLVGVTKLGVEPDTHEAAETLMMISEHQGNRQESIMKPISIPQSSQSSHEVLSDTTPFENFRKSPSFKDNLINKEILTSTDPSPRFSIATQESRTSSLNKFHHSPATTEDESTPRSSIDTLSEIRGEFGTPDELRENRQYWQGRRTQSPKSPRKRPWGADFLTETNEAPATKVRKIVVPEGYAPLNTEKVLELFSNGATKELGSLTTVKEQLSPGLLAKYLQKGSGGSDYFTSTAPQREFISLGISVPAMEERTNVKKFLKFVALGNKKQKITEVSIKGFHQRARESAVDWQLLLSLENQAKFKFEGMLKALSDWNPQWTNEQSLERLNNIKTYIESHSNLKADFITPSVIQSTQKWENGFDSFGSGFVLYIGGYIKFLEPFKALSTDSKFTDPNIALFLRHTVKMLDKDSLVKIQELSKDLDDISSFARVSGSRFLENTGSLGKGSIRKSDDQRILNFYQEYAEGSRWLLKTQFSKDSLSKAVEARVEELKILNH</sequence>
<dbReference type="GeneID" id="18930980"/>
<feature type="region of interest" description="Disordered" evidence="1">
    <location>
        <begin position="100"/>
        <end position="180"/>
    </location>
</feature>
<organism evidence="4">
    <name type="scientific">Melampsora larici-populina (strain 98AG31 / pathotype 3-4-7)</name>
    <name type="common">Poplar leaf rust fungus</name>
    <dbReference type="NCBI Taxonomy" id="747676"/>
    <lineage>
        <taxon>Eukaryota</taxon>
        <taxon>Fungi</taxon>
        <taxon>Dikarya</taxon>
        <taxon>Basidiomycota</taxon>
        <taxon>Pucciniomycotina</taxon>
        <taxon>Pucciniomycetes</taxon>
        <taxon>Pucciniales</taxon>
        <taxon>Melampsoraceae</taxon>
        <taxon>Melampsora</taxon>
    </lineage>
</organism>
<dbReference type="KEGG" id="mlr:MELLADRAFT_68178"/>
<feature type="chain" id="PRO_5003315909" description="Secreted protein" evidence="2">
    <location>
        <begin position="19"/>
        <end position="518"/>
    </location>
</feature>
<gene>
    <name evidence="3" type="ORF">MELLADRAFT_68178</name>
</gene>
<dbReference type="HOGENOM" id="CLU_525876_0_0_1"/>
<dbReference type="VEuPathDB" id="FungiDB:MELLADRAFT_68178"/>
<feature type="signal peptide" evidence="2">
    <location>
        <begin position="1"/>
        <end position="18"/>
    </location>
</feature>
<dbReference type="EMBL" id="GL883152">
    <property type="protein sequence ID" value="EGG00002.1"/>
    <property type="molecule type" value="Genomic_DNA"/>
</dbReference>
<evidence type="ECO:0000313" key="3">
    <source>
        <dbReference type="EMBL" id="EGG00002.1"/>
    </source>
</evidence>
<keyword evidence="4" id="KW-1185">Reference proteome</keyword>